<comment type="caution">
    <text evidence="7">The sequence shown here is derived from an EMBL/GenBank/DDBJ whole genome shotgun (WGS) entry which is preliminary data.</text>
</comment>
<dbReference type="InterPro" id="IPR001182">
    <property type="entry name" value="FtsW/RodA"/>
</dbReference>
<reference evidence="7 8" key="1">
    <citation type="submission" date="2017-09" db="EMBL/GenBank/DDBJ databases">
        <title>Depth-based differentiation of microbial function through sediment-hosted aquifers and enrichment of novel symbionts in the deep terrestrial subsurface.</title>
        <authorList>
            <person name="Probst A.J."/>
            <person name="Ladd B."/>
            <person name="Jarett J.K."/>
            <person name="Geller-Mcgrath D.E."/>
            <person name="Sieber C.M."/>
            <person name="Emerson J.B."/>
            <person name="Anantharaman K."/>
            <person name="Thomas B.C."/>
            <person name="Malmstrom R."/>
            <person name="Stieglmeier M."/>
            <person name="Klingl A."/>
            <person name="Woyke T."/>
            <person name="Ryan C.M."/>
            <person name="Banfield J.F."/>
        </authorList>
    </citation>
    <scope>NUCLEOTIDE SEQUENCE [LARGE SCALE GENOMIC DNA]</scope>
    <source>
        <strain evidence="7">CG11_big_fil_rev_8_21_14_0_20_40_24</strain>
    </source>
</reference>
<dbReference type="GO" id="GO:0032153">
    <property type="term" value="C:cell division site"/>
    <property type="evidence" value="ECO:0007669"/>
    <property type="project" value="TreeGrafter"/>
</dbReference>
<name>A0A2H0K7G9_9BACT</name>
<organism evidence="7 8">
    <name type="scientific">Candidatus Zambryskibacteria bacterium CG11_big_fil_rev_8_21_14_0_20_40_24</name>
    <dbReference type="NCBI Taxonomy" id="1975116"/>
    <lineage>
        <taxon>Bacteria</taxon>
        <taxon>Candidatus Zambryskiibacteriota</taxon>
    </lineage>
</organism>
<evidence type="ECO:0000313" key="7">
    <source>
        <dbReference type="EMBL" id="PIQ67195.1"/>
    </source>
</evidence>
<dbReference type="GO" id="GO:0015648">
    <property type="term" value="F:lipid-linked peptidoglycan transporter activity"/>
    <property type="evidence" value="ECO:0007669"/>
    <property type="project" value="TreeGrafter"/>
</dbReference>
<dbReference type="AlphaFoldDB" id="A0A2H0K7G9"/>
<evidence type="ECO:0000256" key="1">
    <source>
        <dbReference type="ARBA" id="ARBA00004141"/>
    </source>
</evidence>
<evidence type="ECO:0000256" key="6">
    <source>
        <dbReference type="SAM" id="Phobius"/>
    </source>
</evidence>
<dbReference type="GO" id="GO:0051301">
    <property type="term" value="P:cell division"/>
    <property type="evidence" value="ECO:0007669"/>
    <property type="project" value="InterPro"/>
</dbReference>
<sequence length="117" mass="12703">MFAAFAEEWGFVGGSVLLGLYGVVMWRILRIATKGAGNFEMLFGMGLAILFMVHIIVHVGTNIGLLPVTGTTIPFMSYGGSHLLTEFMGLGVLMGQRTYGRVAHRDEPKESEIPGIQ</sequence>
<feature type="transmembrane region" description="Helical" evidence="6">
    <location>
        <begin position="41"/>
        <end position="63"/>
    </location>
</feature>
<dbReference type="GO" id="GO:0005886">
    <property type="term" value="C:plasma membrane"/>
    <property type="evidence" value="ECO:0007669"/>
    <property type="project" value="TreeGrafter"/>
</dbReference>
<comment type="subcellular location">
    <subcellularLocation>
        <location evidence="1">Membrane</location>
        <topology evidence="1">Multi-pass membrane protein</topology>
    </subcellularLocation>
</comment>
<keyword evidence="5 6" id="KW-0472">Membrane</keyword>
<dbReference type="EMBL" id="PCVC01000002">
    <property type="protein sequence ID" value="PIQ67195.1"/>
    <property type="molecule type" value="Genomic_DNA"/>
</dbReference>
<evidence type="ECO:0008006" key="9">
    <source>
        <dbReference type="Google" id="ProtNLM"/>
    </source>
</evidence>
<keyword evidence="2 6" id="KW-0812">Transmembrane</keyword>
<feature type="transmembrane region" description="Helical" evidence="6">
    <location>
        <begin position="12"/>
        <end position="29"/>
    </location>
</feature>
<dbReference type="Proteomes" id="UP000229834">
    <property type="component" value="Unassembled WGS sequence"/>
</dbReference>
<dbReference type="Pfam" id="PF01098">
    <property type="entry name" value="FTSW_RODA_SPOVE"/>
    <property type="match status" value="1"/>
</dbReference>
<evidence type="ECO:0000313" key="8">
    <source>
        <dbReference type="Proteomes" id="UP000229834"/>
    </source>
</evidence>
<keyword evidence="4 6" id="KW-1133">Transmembrane helix</keyword>
<evidence type="ECO:0000256" key="4">
    <source>
        <dbReference type="ARBA" id="ARBA00022989"/>
    </source>
</evidence>
<dbReference type="PANTHER" id="PTHR30474">
    <property type="entry name" value="CELL CYCLE PROTEIN"/>
    <property type="match status" value="1"/>
</dbReference>
<protein>
    <recommendedName>
        <fullName evidence="9">Rod shape-determining protein RodA</fullName>
    </recommendedName>
</protein>
<accession>A0A2H0K7G9</accession>
<feature type="transmembrane region" description="Helical" evidence="6">
    <location>
        <begin position="75"/>
        <end position="95"/>
    </location>
</feature>
<dbReference type="GO" id="GO:0008360">
    <property type="term" value="P:regulation of cell shape"/>
    <property type="evidence" value="ECO:0007669"/>
    <property type="project" value="UniProtKB-KW"/>
</dbReference>
<evidence type="ECO:0000256" key="3">
    <source>
        <dbReference type="ARBA" id="ARBA00022960"/>
    </source>
</evidence>
<dbReference type="PANTHER" id="PTHR30474:SF1">
    <property type="entry name" value="PEPTIDOGLYCAN GLYCOSYLTRANSFERASE MRDB"/>
    <property type="match status" value="1"/>
</dbReference>
<evidence type="ECO:0000256" key="2">
    <source>
        <dbReference type="ARBA" id="ARBA00022692"/>
    </source>
</evidence>
<gene>
    <name evidence="7" type="ORF">COV95_00035</name>
</gene>
<keyword evidence="3" id="KW-0133">Cell shape</keyword>
<evidence type="ECO:0000256" key="5">
    <source>
        <dbReference type="ARBA" id="ARBA00023136"/>
    </source>
</evidence>
<proteinExistence type="predicted"/>